<evidence type="ECO:0000313" key="2">
    <source>
        <dbReference type="EMBL" id="KAG5926325.1"/>
    </source>
</evidence>
<dbReference type="Proteomes" id="UP000811619">
    <property type="component" value="Unassembled WGS sequence"/>
</dbReference>
<feature type="region of interest" description="Disordered" evidence="1">
    <location>
        <begin position="22"/>
        <end position="43"/>
    </location>
</feature>
<protein>
    <submittedName>
        <fullName evidence="2">Uncharacterized protein</fullName>
    </submittedName>
</protein>
<gene>
    <name evidence="2" type="ORF">E4U42_003419</name>
</gene>
<dbReference type="EMBL" id="SRPY01000276">
    <property type="protein sequence ID" value="KAG5926325.1"/>
    <property type="molecule type" value="Genomic_DNA"/>
</dbReference>
<proteinExistence type="predicted"/>
<accession>A0A8K0J789</accession>
<organism evidence="2 3">
    <name type="scientific">Claviceps africana</name>
    <dbReference type="NCBI Taxonomy" id="83212"/>
    <lineage>
        <taxon>Eukaryota</taxon>
        <taxon>Fungi</taxon>
        <taxon>Dikarya</taxon>
        <taxon>Ascomycota</taxon>
        <taxon>Pezizomycotina</taxon>
        <taxon>Sordariomycetes</taxon>
        <taxon>Hypocreomycetidae</taxon>
        <taxon>Hypocreales</taxon>
        <taxon>Clavicipitaceae</taxon>
        <taxon>Claviceps</taxon>
    </lineage>
</organism>
<evidence type="ECO:0000256" key="1">
    <source>
        <dbReference type="SAM" id="MobiDB-lite"/>
    </source>
</evidence>
<evidence type="ECO:0000313" key="3">
    <source>
        <dbReference type="Proteomes" id="UP000811619"/>
    </source>
</evidence>
<sequence>MTVTRDMLNSAHIQHSIFIGYSRSKPGTETRHRNPAPKPGTSVKSETALVLLRQAFHFIVAELGTLRECLKHRQADSNERV</sequence>
<comment type="caution">
    <text evidence="2">The sequence shown here is derived from an EMBL/GenBank/DDBJ whole genome shotgun (WGS) entry which is preliminary data.</text>
</comment>
<name>A0A8K0J789_9HYPO</name>
<keyword evidence="3" id="KW-1185">Reference proteome</keyword>
<reference evidence="2" key="1">
    <citation type="journal article" date="2020" name="bioRxiv">
        <title>Whole genome comparisons of ergot fungi reveals the divergence and evolution of species within the genus Claviceps are the result of varying mechanisms driving genome evolution and host range expansion.</title>
        <authorList>
            <person name="Wyka S.A."/>
            <person name="Mondo S.J."/>
            <person name="Liu M."/>
            <person name="Dettman J."/>
            <person name="Nalam V."/>
            <person name="Broders K.D."/>
        </authorList>
    </citation>
    <scope>NUCLEOTIDE SEQUENCE</scope>
    <source>
        <strain evidence="2">CCC 489</strain>
    </source>
</reference>
<dbReference type="AlphaFoldDB" id="A0A8K0J789"/>